<dbReference type="InterPro" id="IPR023828">
    <property type="entry name" value="Peptidase_S8_Ser-AS"/>
</dbReference>
<evidence type="ECO:0000256" key="6">
    <source>
        <dbReference type="SAM" id="MobiDB-lite"/>
    </source>
</evidence>
<dbReference type="PANTHER" id="PTHR43806:SF11">
    <property type="entry name" value="CEREVISIN-RELATED"/>
    <property type="match status" value="1"/>
</dbReference>
<dbReference type="InterPro" id="IPR036852">
    <property type="entry name" value="Peptidase_S8/S53_dom_sf"/>
</dbReference>
<accession>A0A1F5V1Q5</accession>
<feature type="domain" description="Peptidase S8/S53" evidence="7">
    <location>
        <begin position="472"/>
        <end position="598"/>
    </location>
</feature>
<feature type="active site" description="Charge relay system" evidence="5">
    <location>
        <position position="187"/>
    </location>
</feature>
<evidence type="ECO:0000256" key="5">
    <source>
        <dbReference type="PROSITE-ProRule" id="PRU01240"/>
    </source>
</evidence>
<dbReference type="PROSITE" id="PS00138">
    <property type="entry name" value="SUBTILASE_SER"/>
    <property type="match status" value="1"/>
</dbReference>
<dbReference type="Proteomes" id="UP000179157">
    <property type="component" value="Unassembled WGS sequence"/>
</dbReference>
<evidence type="ECO:0000313" key="9">
    <source>
        <dbReference type="Proteomes" id="UP000179157"/>
    </source>
</evidence>
<evidence type="ECO:0000256" key="2">
    <source>
        <dbReference type="ARBA" id="ARBA00022670"/>
    </source>
</evidence>
<dbReference type="Gene3D" id="2.60.40.10">
    <property type="entry name" value="Immunoglobulins"/>
    <property type="match status" value="2"/>
</dbReference>
<dbReference type="GO" id="GO:0006508">
    <property type="term" value="P:proteolysis"/>
    <property type="evidence" value="ECO:0007669"/>
    <property type="project" value="UniProtKB-KW"/>
</dbReference>
<evidence type="ECO:0000256" key="3">
    <source>
        <dbReference type="ARBA" id="ARBA00022801"/>
    </source>
</evidence>
<dbReference type="AlphaFoldDB" id="A0A1F5V1Q5"/>
<dbReference type="PANTHER" id="PTHR43806">
    <property type="entry name" value="PEPTIDASE S8"/>
    <property type="match status" value="1"/>
</dbReference>
<name>A0A1F5V1Q5_FRAXR</name>
<reference evidence="8 9" key="1">
    <citation type="journal article" date="2016" name="Nat. Commun.">
        <title>Thousands of microbial genomes shed light on interconnected biogeochemical processes in an aquifer system.</title>
        <authorList>
            <person name="Anantharaman K."/>
            <person name="Brown C.T."/>
            <person name="Hug L.A."/>
            <person name="Sharon I."/>
            <person name="Castelle C.J."/>
            <person name="Probst A.J."/>
            <person name="Thomas B.C."/>
            <person name="Singh A."/>
            <person name="Wilkins M.J."/>
            <person name="Karaoz U."/>
            <person name="Brodie E.L."/>
            <person name="Williams K.H."/>
            <person name="Hubbard S.S."/>
            <person name="Banfield J.F."/>
        </authorList>
    </citation>
    <scope>NUCLEOTIDE SEQUENCE [LARGE SCALE GENOMIC DNA]</scope>
    <source>
        <strain evidence="9">RBG_16_55_9</strain>
    </source>
</reference>
<evidence type="ECO:0000256" key="4">
    <source>
        <dbReference type="ARBA" id="ARBA00022825"/>
    </source>
</evidence>
<dbReference type="PRINTS" id="PR00723">
    <property type="entry name" value="SUBTILISIN"/>
</dbReference>
<dbReference type="Gene3D" id="3.40.50.200">
    <property type="entry name" value="Peptidase S8/S53 domain"/>
    <property type="match status" value="2"/>
</dbReference>
<feature type="domain" description="Peptidase S8/S53" evidence="7">
    <location>
        <begin position="178"/>
        <end position="323"/>
    </location>
</feature>
<dbReference type="Pfam" id="PF00082">
    <property type="entry name" value="Peptidase_S8"/>
    <property type="match status" value="2"/>
</dbReference>
<dbReference type="GO" id="GO:0004252">
    <property type="term" value="F:serine-type endopeptidase activity"/>
    <property type="evidence" value="ECO:0007669"/>
    <property type="project" value="UniProtKB-UniRule"/>
</dbReference>
<feature type="region of interest" description="Disordered" evidence="6">
    <location>
        <begin position="515"/>
        <end position="552"/>
    </location>
</feature>
<protein>
    <recommendedName>
        <fullName evidence="7">Peptidase S8/S53 domain-containing protein</fullName>
    </recommendedName>
</protein>
<keyword evidence="2 5" id="KW-0645">Protease</keyword>
<comment type="similarity">
    <text evidence="1 5">Belongs to the peptidase S8 family.</text>
</comment>
<gene>
    <name evidence="8" type="ORF">A2Z21_02325</name>
</gene>
<evidence type="ECO:0000259" key="7">
    <source>
        <dbReference type="Pfam" id="PF00082"/>
    </source>
</evidence>
<dbReference type="InterPro" id="IPR013783">
    <property type="entry name" value="Ig-like_fold"/>
</dbReference>
<dbReference type="InterPro" id="IPR015500">
    <property type="entry name" value="Peptidase_S8_subtilisin-rel"/>
</dbReference>
<dbReference type="PROSITE" id="PS51892">
    <property type="entry name" value="SUBTILASE"/>
    <property type="match status" value="1"/>
</dbReference>
<proteinExistence type="inferred from homology"/>
<dbReference type="EMBL" id="MFGX01000014">
    <property type="protein sequence ID" value="OGF57340.1"/>
    <property type="molecule type" value="Genomic_DNA"/>
</dbReference>
<dbReference type="InterPro" id="IPR050131">
    <property type="entry name" value="Peptidase_S8_subtilisin-like"/>
</dbReference>
<evidence type="ECO:0000313" key="8">
    <source>
        <dbReference type="EMBL" id="OGF57340.1"/>
    </source>
</evidence>
<dbReference type="InterPro" id="IPR000209">
    <property type="entry name" value="Peptidase_S8/S53_dom"/>
</dbReference>
<sequence>MRVKRDRIGVLWVSLFFISGFLGVAQEIQLTADADPGAESAKLQNILRGLIHSESGAASEPPSPSPRFFGLRQLSDIEGLLALKARGDRVQVVIELAPQADSFPVTDQIIHSGGNVELADGNWVQAVVSVSELNRLAEMPEVQFVRLPVRPFFSQSSIRSEGLPAVGSETWNQGGLTGQGVKVALLDGGFRGYESLLGRELPPREQVITRSFRADRQLYDAAEARVYQIHGTATAEIVHDIAPGAEVYLTAFSTDVEFRSAINWLIEQKVDVVNTSLGFPSGCFRKGGGIFESQFLKAHESGITWATAAGNEGDIHWEGAWRDTDGDDLHNYTDTDEGNTIDVELVEYQYPDGRRVATSIINALFSWDAPCTGASDDYEVVVLHEEDGRLTSLSPWNGEVGQLSDFVWKSDIPIKQVVASEDFNVSRVGQVEKYHLAIRKKKAGAADSRFEMRIDCPCRQIEYLVPQGSVGITEPSISLNVITVGAVHHSSRCSLSLCPDGKLLVYSSQGPTKDGRIKPDVTAPSHVSTSSYGRWTGEGSGRNPGFTGTSSASPHVAGAAALVKQAFPNDTPEQIKQFLEGRAEDAGEPGKDSRYGSGILSLGQPPGQLPTIAGIEPTSVLPGSTIQASIGGTNLLEATAITFSGSGVTAVLQAGGTATTLPITITVAADASPGARTFIITALAGTASSGQVTFTVLQYPRIGVEPAGLSFQATVGEQDPPAQTLRIAGSGTLSWQASVDVPWLSLSATTGTAPTEISVSTEIAQLVAGTYQGQITITAPDAINSPLTVPVTLTLEAPPGDLIALLFKQLEFVVPGDWERALREGCVVYTNLSGELSTVRVTLSDDSVKEFEIPAGNEVIVCGDVVHIDTRPRTSSS</sequence>
<evidence type="ECO:0000256" key="1">
    <source>
        <dbReference type="ARBA" id="ARBA00011073"/>
    </source>
</evidence>
<comment type="caution">
    <text evidence="8">The sequence shown here is derived from an EMBL/GenBank/DDBJ whole genome shotgun (WGS) entry which is preliminary data.</text>
</comment>
<keyword evidence="3 5" id="KW-0378">Hydrolase</keyword>
<dbReference type="SUPFAM" id="SSF52743">
    <property type="entry name" value="Subtilisin-like"/>
    <property type="match status" value="1"/>
</dbReference>
<keyword evidence="4 5" id="KW-0720">Serine protease</keyword>
<organism evidence="8 9">
    <name type="scientific">Fraserbacteria sp. (strain RBG_16_55_9)</name>
    <dbReference type="NCBI Taxonomy" id="1817864"/>
    <lineage>
        <taxon>Bacteria</taxon>
        <taxon>Candidatus Fraseribacteriota</taxon>
    </lineage>
</organism>
<feature type="active site" description="Charge relay system" evidence="5">
    <location>
        <position position="550"/>
    </location>
</feature>
<dbReference type="STRING" id="1817864.A2Z21_02325"/>
<feature type="active site" description="Charge relay system" evidence="5">
    <location>
        <position position="230"/>
    </location>
</feature>